<gene>
    <name evidence="15 18" type="primary">ileS</name>
    <name evidence="18" type="ORF">CLPU_9c01250</name>
</gene>
<dbReference type="SUPFAM" id="SSF50677">
    <property type="entry name" value="ValRS/IleRS/LeuRS editing domain"/>
    <property type="match status" value="1"/>
</dbReference>
<dbReference type="InterPro" id="IPR023586">
    <property type="entry name" value="Ile-tRNA-ligase_type2"/>
</dbReference>
<accession>A0A0L0W9L3</accession>
<dbReference type="AlphaFoldDB" id="A0A0L0W9L3"/>
<keyword evidence="5 15" id="KW-0963">Cytoplasm</keyword>
<dbReference type="SUPFAM" id="SSF47323">
    <property type="entry name" value="Anticodon-binding domain of a subclass of class I aminoacyl-tRNA synthetases"/>
    <property type="match status" value="1"/>
</dbReference>
<comment type="function">
    <text evidence="13 15">Catalyzes the attachment of isoleucine to tRNA(Ile). As IleRS can inadvertently accommodate and process structurally similar amino acids such as valine, to avoid such errors it has two additional distinct tRNA(Ile)-dependent editing activities. One activity is designated as 'pretransfer' editing and involves the hydrolysis of activated Val-AMP. The other activity is designated 'posttransfer' editing and involves deacylation of mischarged Val-tRNA(Ile).</text>
</comment>
<dbReference type="PATRIC" id="fig|1503.3.peg.3406"/>
<evidence type="ECO:0000256" key="13">
    <source>
        <dbReference type="ARBA" id="ARBA00025217"/>
    </source>
</evidence>
<dbReference type="GO" id="GO:0002161">
    <property type="term" value="F:aminoacyl-tRNA deacylase activity"/>
    <property type="evidence" value="ECO:0007669"/>
    <property type="project" value="InterPro"/>
</dbReference>
<dbReference type="EC" id="6.1.1.5" evidence="15"/>
<organism evidence="18 19">
    <name type="scientific">Gottschalkia purinilytica</name>
    <name type="common">Clostridium purinilyticum</name>
    <dbReference type="NCBI Taxonomy" id="1503"/>
    <lineage>
        <taxon>Bacteria</taxon>
        <taxon>Bacillati</taxon>
        <taxon>Bacillota</taxon>
        <taxon>Tissierellia</taxon>
        <taxon>Tissierellales</taxon>
        <taxon>Gottschalkiaceae</taxon>
        <taxon>Gottschalkia</taxon>
    </lineage>
</organism>
<dbReference type="FunFam" id="3.40.50.620:FF:000075">
    <property type="entry name" value="Isoleucine--tRNA ligase"/>
    <property type="match status" value="1"/>
</dbReference>
<evidence type="ECO:0000256" key="2">
    <source>
        <dbReference type="ARBA" id="ARBA00004496"/>
    </source>
</evidence>
<keyword evidence="19" id="KW-1185">Reference proteome</keyword>
<dbReference type="InterPro" id="IPR009080">
    <property type="entry name" value="tRNAsynth_Ia_anticodon-bd"/>
</dbReference>
<keyword evidence="7 15" id="KW-0479">Metal-binding</keyword>
<dbReference type="SUPFAM" id="SSF52374">
    <property type="entry name" value="Nucleotidylyl transferase"/>
    <property type="match status" value="1"/>
</dbReference>
<dbReference type="InterPro" id="IPR002301">
    <property type="entry name" value="Ile-tRNA-ligase"/>
</dbReference>
<feature type="domain" description="Aminoacyl-tRNA synthetase class Ia" evidence="16">
    <location>
        <begin position="20"/>
        <end position="621"/>
    </location>
</feature>
<comment type="subcellular location">
    <subcellularLocation>
        <location evidence="2 15">Cytoplasm</location>
    </subcellularLocation>
</comment>
<evidence type="ECO:0000256" key="15">
    <source>
        <dbReference type="HAMAP-Rule" id="MF_02003"/>
    </source>
</evidence>
<dbReference type="CDD" id="cd07961">
    <property type="entry name" value="Anticodon_Ia_Ile_ABEc"/>
    <property type="match status" value="1"/>
</dbReference>
<evidence type="ECO:0000256" key="8">
    <source>
        <dbReference type="ARBA" id="ARBA00022741"/>
    </source>
</evidence>
<evidence type="ECO:0000256" key="11">
    <source>
        <dbReference type="ARBA" id="ARBA00022917"/>
    </source>
</evidence>
<evidence type="ECO:0000256" key="1">
    <source>
        <dbReference type="ARBA" id="ARBA00001947"/>
    </source>
</evidence>
<dbReference type="Gene3D" id="1.10.730.10">
    <property type="entry name" value="Isoleucyl-tRNA Synthetase, Domain 1"/>
    <property type="match status" value="1"/>
</dbReference>
<evidence type="ECO:0000256" key="6">
    <source>
        <dbReference type="ARBA" id="ARBA00022598"/>
    </source>
</evidence>
<dbReference type="PRINTS" id="PR00984">
    <property type="entry name" value="TRNASYNTHILE"/>
</dbReference>
<evidence type="ECO:0000256" key="10">
    <source>
        <dbReference type="ARBA" id="ARBA00022840"/>
    </source>
</evidence>
<comment type="domain">
    <text evidence="15">IleRS has two distinct active sites: one for aminoacylation and one for editing. The misactivated valine is translocated from the active site to the editing site, which sterically excludes the correctly activated isoleucine. The single editing site contains two valyl binding pockets, one specific for each substrate (Val-AMP or Val-tRNA(Ile)).</text>
</comment>
<comment type="caution">
    <text evidence="18">The sequence shown here is derived from an EMBL/GenBank/DDBJ whole genome shotgun (WGS) entry which is preliminary data.</text>
</comment>
<evidence type="ECO:0000256" key="3">
    <source>
        <dbReference type="ARBA" id="ARBA00007078"/>
    </source>
</evidence>
<evidence type="ECO:0000256" key="14">
    <source>
        <dbReference type="ARBA" id="ARBA00048359"/>
    </source>
</evidence>
<name>A0A0L0W9L3_GOTPU</name>
<dbReference type="Gene3D" id="3.40.50.620">
    <property type="entry name" value="HUPs"/>
    <property type="match status" value="2"/>
</dbReference>
<feature type="short sequence motif" description="'HIGH' region" evidence="15">
    <location>
        <begin position="49"/>
        <end position="59"/>
    </location>
</feature>
<feature type="domain" description="Methionyl/Valyl/Leucyl/Isoleucyl-tRNA synthetase anticodon-binding" evidence="17">
    <location>
        <begin position="677"/>
        <end position="824"/>
    </location>
</feature>
<evidence type="ECO:0000313" key="18">
    <source>
        <dbReference type="EMBL" id="KNF08229.1"/>
    </source>
</evidence>
<comment type="cofactor">
    <cofactor evidence="1 15">
        <name>Zn(2+)</name>
        <dbReference type="ChEBI" id="CHEBI:29105"/>
    </cofactor>
</comment>
<keyword evidence="6 15" id="KW-0436">Ligase</keyword>
<dbReference type="GO" id="GO:0000049">
    <property type="term" value="F:tRNA binding"/>
    <property type="evidence" value="ECO:0007669"/>
    <property type="project" value="InterPro"/>
</dbReference>
<evidence type="ECO:0000259" key="17">
    <source>
        <dbReference type="Pfam" id="PF08264"/>
    </source>
</evidence>
<evidence type="ECO:0000256" key="5">
    <source>
        <dbReference type="ARBA" id="ARBA00022490"/>
    </source>
</evidence>
<comment type="similarity">
    <text evidence="3 15">Belongs to the class-I aminoacyl-tRNA synthetase family. IleS type 2 subfamily.</text>
</comment>
<evidence type="ECO:0000256" key="9">
    <source>
        <dbReference type="ARBA" id="ARBA00022833"/>
    </source>
</evidence>
<dbReference type="PANTHER" id="PTHR42780:SF1">
    <property type="entry name" value="ISOLEUCINE--TRNA LIGASE, CYTOPLASMIC"/>
    <property type="match status" value="1"/>
</dbReference>
<reference evidence="19" key="1">
    <citation type="submission" date="2015-07" db="EMBL/GenBank/DDBJ databases">
        <title>Draft genome sequence of the purine-degrading Gottschalkia purinilyticum DSM 1384 (formerly Clostridium purinilyticum).</title>
        <authorList>
            <person name="Poehlein A."/>
            <person name="Schiel-Bengelsdorf B."/>
            <person name="Bengelsdorf F.R."/>
            <person name="Daniel R."/>
            <person name="Duerre P."/>
        </authorList>
    </citation>
    <scope>NUCLEOTIDE SEQUENCE [LARGE SCALE GENOMIC DNA]</scope>
    <source>
        <strain evidence="19">DSM 1384</strain>
    </source>
</reference>
<dbReference type="Pfam" id="PF08264">
    <property type="entry name" value="Anticodon_1"/>
    <property type="match status" value="1"/>
</dbReference>
<dbReference type="Pfam" id="PF19302">
    <property type="entry name" value="DUF5915"/>
    <property type="match status" value="1"/>
</dbReference>
<evidence type="ECO:0000256" key="12">
    <source>
        <dbReference type="ARBA" id="ARBA00023146"/>
    </source>
</evidence>
<dbReference type="GO" id="GO:0008270">
    <property type="term" value="F:zinc ion binding"/>
    <property type="evidence" value="ECO:0007669"/>
    <property type="project" value="UniProtKB-UniRule"/>
</dbReference>
<dbReference type="InterPro" id="IPR013155">
    <property type="entry name" value="M/V/L/I-tRNA-synth_anticd-bd"/>
</dbReference>
<sequence>MEKFKELSNLSVSENEKELSKFWDEIDILKKSIENREGAKPFVFYEGPPTANGRPGIHHVIARTLKDSVCRYKTMKGYQVKRKAGWDTHGLPVEIEVEKELKLKDKHDIENYGIDKFNEKCRESVFKYEGLWREMTRRMAYAIDLDNPYITLDNNYIESVWWILNKFFKEGYIYEGHKILPYCSRCGTGLASHEVAQGYEEVKTNTVIVKFKRKDADEYFLVWTTTPWTLASNVALTVSPEATYLKVKSEGTVYYVEKTLSKKVFGDQEFEVLEEMKGKDLEYIEYEQLMPFVKADKKAFFVTVADYVTTEDGTGIVHTAPAFGEDDYNTGRRYDLPVLQPVNEDGKYIDTPWKGMFVMDADIDIIKWLHGEGKLFKKEKIAHNYPHCWRCKTPLLYYAKPSWYIEMTKLKDKLIENNNSVEWYPDYVGEKRFGNWLENLNDWAVSRSRYWGTPLNIWRCECGHLESIGSRKELAEKAIENIDENIELHRPYVDEVHIKCDKCGSQMTRVKDVIDCWFDSGSVPFAQHHYPFENKEVFEELFPADFICEGIDQTRGWFYSLLAISTFVTGKSPYKRVLVNDLILDKEGKKMSKSKGNTVDPFELFDKYGADALRWYLLYVSPAWTPTRFDEDGLKEVVSKFFGTIKNVYNFFTLYANTDNVNPKDFYVQIENRPELDRWIISKYNSLLRDVETELKAFDLTKVVRKIQDFVNEDLSNWYIRRSRRRFWESELTEDKKAVYNTTYEILVGISKMIAPFAPYISEELYTKLTGELSVHLSDYPVLDESLINKNIEEKMDLVRDLVGLGRASREAEKIKVRQPIQKVLIDGKYESIISDLVPLIKEELNVKEVVFAKDLKEYMDFNLKPNFREAGPKLGSKIKIFGKALQSLDASSAVPKLENGETITLDLDGENFEITKDFVMINIIAKEGFNVAMENNLFVILDTTLTEELLNEGYAREFISKVQQMRKNNGYEMMDNINIYFNGNDDITKAVEAYSDYIKQETLAINIEKVSDDNLEKHNLNGHDTGIKLEKVNN</sequence>
<dbReference type="HAMAP" id="MF_02003">
    <property type="entry name" value="Ile_tRNA_synth_type2"/>
    <property type="match status" value="1"/>
</dbReference>
<dbReference type="STRING" id="1503.CLPU_9c01250"/>
<dbReference type="GO" id="GO:0006428">
    <property type="term" value="P:isoleucyl-tRNA aminoacylation"/>
    <property type="evidence" value="ECO:0007669"/>
    <property type="project" value="UniProtKB-UniRule"/>
</dbReference>
<keyword evidence="9 15" id="KW-0862">Zinc</keyword>
<dbReference type="Proteomes" id="UP000037267">
    <property type="component" value="Unassembled WGS sequence"/>
</dbReference>
<dbReference type="Pfam" id="PF00133">
    <property type="entry name" value="tRNA-synt_1"/>
    <property type="match status" value="1"/>
</dbReference>
<evidence type="ECO:0000256" key="4">
    <source>
        <dbReference type="ARBA" id="ARBA00011245"/>
    </source>
</evidence>
<dbReference type="GO" id="GO:0004822">
    <property type="term" value="F:isoleucine-tRNA ligase activity"/>
    <property type="evidence" value="ECO:0007669"/>
    <property type="project" value="UniProtKB-UniRule"/>
</dbReference>
<evidence type="ECO:0000259" key="16">
    <source>
        <dbReference type="Pfam" id="PF00133"/>
    </source>
</evidence>
<dbReference type="FunFam" id="3.40.50.620:FF:000063">
    <property type="entry name" value="Isoleucine--tRNA ligase"/>
    <property type="match status" value="1"/>
</dbReference>
<comment type="catalytic activity">
    <reaction evidence="14 15">
        <text>tRNA(Ile) + L-isoleucine + ATP = L-isoleucyl-tRNA(Ile) + AMP + diphosphate</text>
        <dbReference type="Rhea" id="RHEA:11060"/>
        <dbReference type="Rhea" id="RHEA-COMP:9666"/>
        <dbReference type="Rhea" id="RHEA-COMP:9695"/>
        <dbReference type="ChEBI" id="CHEBI:30616"/>
        <dbReference type="ChEBI" id="CHEBI:33019"/>
        <dbReference type="ChEBI" id="CHEBI:58045"/>
        <dbReference type="ChEBI" id="CHEBI:78442"/>
        <dbReference type="ChEBI" id="CHEBI:78528"/>
        <dbReference type="ChEBI" id="CHEBI:456215"/>
        <dbReference type="EC" id="6.1.1.5"/>
    </reaction>
</comment>
<keyword evidence="10 15" id="KW-0067">ATP-binding</keyword>
<comment type="subunit">
    <text evidence="4 15">Monomer.</text>
</comment>
<dbReference type="GO" id="GO:0005524">
    <property type="term" value="F:ATP binding"/>
    <property type="evidence" value="ECO:0007669"/>
    <property type="project" value="UniProtKB-UniRule"/>
</dbReference>
<evidence type="ECO:0000256" key="7">
    <source>
        <dbReference type="ARBA" id="ARBA00022723"/>
    </source>
</evidence>
<evidence type="ECO:0000313" key="19">
    <source>
        <dbReference type="Proteomes" id="UP000037267"/>
    </source>
</evidence>
<dbReference type="OrthoDB" id="9810365at2"/>
<keyword evidence="8 15" id="KW-0547">Nucleotide-binding</keyword>
<dbReference type="PANTHER" id="PTHR42780">
    <property type="entry name" value="SOLEUCYL-TRNA SYNTHETASE"/>
    <property type="match status" value="1"/>
</dbReference>
<dbReference type="InterPro" id="IPR033709">
    <property type="entry name" value="Anticodon_Ile_ABEc"/>
</dbReference>
<dbReference type="GO" id="GO:0005737">
    <property type="term" value="C:cytoplasm"/>
    <property type="evidence" value="ECO:0007669"/>
    <property type="project" value="UniProtKB-SubCell"/>
</dbReference>
<dbReference type="InterPro" id="IPR014729">
    <property type="entry name" value="Rossmann-like_a/b/a_fold"/>
</dbReference>
<dbReference type="InterPro" id="IPR009008">
    <property type="entry name" value="Val/Leu/Ile-tRNA-synth_edit"/>
</dbReference>
<keyword evidence="11 15" id="KW-0648">Protein biosynthesis</keyword>
<protein>
    <recommendedName>
        <fullName evidence="15">Isoleucine--tRNA ligase</fullName>
        <ecNumber evidence="15">6.1.1.5</ecNumber>
    </recommendedName>
    <alternativeName>
        <fullName evidence="15">Isoleucyl-tRNA synthetase</fullName>
        <shortName evidence="15">IleRS</shortName>
    </alternativeName>
</protein>
<keyword evidence="12 15" id="KW-0030">Aminoacyl-tRNA synthetase</keyword>
<proteinExistence type="inferred from homology"/>
<dbReference type="EMBL" id="LGSS01000009">
    <property type="protein sequence ID" value="KNF08229.1"/>
    <property type="molecule type" value="Genomic_DNA"/>
</dbReference>
<feature type="binding site" evidence="15">
    <location>
        <position position="593"/>
    </location>
    <ligand>
        <name>ATP</name>
        <dbReference type="ChEBI" id="CHEBI:30616"/>
    </ligand>
</feature>
<dbReference type="CDD" id="cd00818">
    <property type="entry name" value="IleRS_core"/>
    <property type="match status" value="1"/>
</dbReference>
<dbReference type="InterPro" id="IPR002300">
    <property type="entry name" value="aa-tRNA-synth_Ia"/>
</dbReference>
<feature type="short sequence motif" description="'KMSKS' region" evidence="15">
    <location>
        <begin position="590"/>
        <end position="594"/>
    </location>
</feature>
<dbReference type="NCBIfam" id="TIGR00392">
    <property type="entry name" value="ileS"/>
    <property type="match status" value="1"/>
</dbReference>
<dbReference type="RefSeq" id="WP_050355591.1">
    <property type="nucleotide sequence ID" value="NZ_LGSS01000009.1"/>
</dbReference>